<gene>
    <name evidence="10" type="ORF">RPE78_06440</name>
</gene>
<evidence type="ECO:0000313" key="10">
    <source>
        <dbReference type="EMBL" id="WRY34916.1"/>
    </source>
</evidence>
<dbReference type="RefSeq" id="WP_406721547.1">
    <property type="nucleotide sequence ID" value="NZ_CP135443.1"/>
</dbReference>
<evidence type="ECO:0000259" key="9">
    <source>
        <dbReference type="Pfam" id="PF04413"/>
    </source>
</evidence>
<dbReference type="EMBL" id="CP135443">
    <property type="protein sequence ID" value="WRY34916.1"/>
    <property type="molecule type" value="Genomic_DNA"/>
</dbReference>
<evidence type="ECO:0000256" key="6">
    <source>
        <dbReference type="ARBA" id="ARBA00031445"/>
    </source>
</evidence>
<sequence length="396" mass="42631">MPVPLWLHLKLSGLNRPSALPERLTPVAGRTKPPIWVRLSGVSSLPHIEAVLQMLIGRLADRPFIVTGPATLLDRVALPRECHPFPDPPDTNADIHAALTVWAPDLVLLIGQDLPPALISGAHSHAIPIILVGGHHPRTAYAARLLRMVHTILTETTEENLHLIGLGAHPNRLIACGPLSLPPPPLSCSGKELVAMGDLLQNRPTWFATSVPEDEMDMVLEAHMQALRHAHRLLLFLAPDSSGDAVELAQRLTDEGWHVARRSLEGEPDPHTQVFIADDPDDYGLWYRLAPLSYIGGTFSGQSRAPRSPMEAAALGSAVLHGPDTGAFEAAYHELQAGQASKRLTSKDDLSEAVIDLLAPHRAAFLARNAWDVETAGAGAIEALIDAIHQALPAAP</sequence>
<reference evidence="10 11" key="1">
    <citation type="submission" date="2023-09" db="EMBL/GenBank/DDBJ databases">
        <title>Thioclava shenzhenensis sp. nov., a multidrug resistant bacteria-antagonizing species isolated from coastal seawater.</title>
        <authorList>
            <person name="Long M."/>
        </authorList>
    </citation>
    <scope>NUCLEOTIDE SEQUENCE [LARGE SCALE GENOMIC DNA]</scope>
    <source>
        <strain evidence="10 11">FTW29</strain>
    </source>
</reference>
<dbReference type="InterPro" id="IPR007507">
    <property type="entry name" value="Glycos_transf_N"/>
</dbReference>
<feature type="domain" description="3-deoxy-D-manno-octulosonic-acid transferase N-terminal" evidence="9">
    <location>
        <begin position="82"/>
        <end position="178"/>
    </location>
</feature>
<proteinExistence type="inferred from homology"/>
<dbReference type="Pfam" id="PF04413">
    <property type="entry name" value="Glycos_transf_N"/>
    <property type="match status" value="1"/>
</dbReference>
<accession>A0ABZ1E368</accession>
<comment type="similarity">
    <text evidence="8">Belongs to the glycosyltransferase group 1 family.</text>
</comment>
<dbReference type="Gene3D" id="3.40.50.2000">
    <property type="entry name" value="Glycogen Phosphorylase B"/>
    <property type="match status" value="1"/>
</dbReference>
<organism evidence="10 11">
    <name type="scientific">Thioclava litoralis</name>
    <dbReference type="NCBI Taxonomy" id="3076557"/>
    <lineage>
        <taxon>Bacteria</taxon>
        <taxon>Pseudomonadati</taxon>
        <taxon>Pseudomonadota</taxon>
        <taxon>Alphaproteobacteria</taxon>
        <taxon>Rhodobacterales</taxon>
        <taxon>Paracoccaceae</taxon>
        <taxon>Thioclava</taxon>
    </lineage>
</organism>
<comment type="function">
    <text evidence="1 8">Involved in lipopolysaccharide (LPS) biosynthesis. Catalyzes the transfer of 3-deoxy-D-manno-octulosonate (Kdo) residue(s) from CMP-Kdo to lipid IV(A), the tetraacyldisaccharide-1,4'-bisphosphate precursor of lipid A.</text>
</comment>
<evidence type="ECO:0000256" key="8">
    <source>
        <dbReference type="RuleBase" id="RU365103"/>
    </source>
</evidence>
<comment type="pathway">
    <text evidence="2 8">Bacterial outer membrane biogenesis; LPS core biosynthesis.</text>
</comment>
<evidence type="ECO:0000256" key="3">
    <source>
        <dbReference type="ARBA" id="ARBA00012621"/>
    </source>
</evidence>
<evidence type="ECO:0000256" key="7">
    <source>
        <dbReference type="ARBA" id="ARBA00049183"/>
    </source>
</evidence>
<keyword evidence="8" id="KW-0448">Lipopolysaccharide biosynthesis</keyword>
<name>A0ABZ1E368_9RHOB</name>
<dbReference type="EC" id="2.4.99.12" evidence="3 8"/>
<keyword evidence="5 8" id="KW-0808">Transferase</keyword>
<dbReference type="Proteomes" id="UP001623290">
    <property type="component" value="Chromosome"/>
</dbReference>
<evidence type="ECO:0000256" key="1">
    <source>
        <dbReference type="ARBA" id="ARBA00003394"/>
    </source>
</evidence>
<dbReference type="InterPro" id="IPR039901">
    <property type="entry name" value="Kdotransferase"/>
</dbReference>
<evidence type="ECO:0000256" key="2">
    <source>
        <dbReference type="ARBA" id="ARBA00004713"/>
    </source>
</evidence>
<protein>
    <recommendedName>
        <fullName evidence="4 8">3-deoxy-D-manno-octulosonic acid transferase</fullName>
        <shortName evidence="8">Kdo transferase</shortName>
        <ecNumber evidence="3 8">2.4.99.12</ecNumber>
    </recommendedName>
    <alternativeName>
        <fullName evidence="6 8">Lipid IV(A) 3-deoxy-D-manno-octulosonic acid transferase</fullName>
    </alternativeName>
</protein>
<keyword evidence="8" id="KW-1003">Cell membrane</keyword>
<evidence type="ECO:0000256" key="5">
    <source>
        <dbReference type="ARBA" id="ARBA00022679"/>
    </source>
</evidence>
<evidence type="ECO:0000313" key="11">
    <source>
        <dbReference type="Proteomes" id="UP001623290"/>
    </source>
</evidence>
<dbReference type="PANTHER" id="PTHR42755">
    <property type="entry name" value="3-DEOXY-MANNO-OCTULOSONATE CYTIDYLYLTRANSFERASE"/>
    <property type="match status" value="1"/>
</dbReference>
<dbReference type="InterPro" id="IPR038107">
    <property type="entry name" value="Glycos_transf_N_sf"/>
</dbReference>
<keyword evidence="8" id="KW-0472">Membrane</keyword>
<dbReference type="PANTHER" id="PTHR42755:SF1">
    <property type="entry name" value="3-DEOXY-D-MANNO-OCTULOSONIC ACID TRANSFERASE, MITOCHONDRIAL-RELATED"/>
    <property type="match status" value="1"/>
</dbReference>
<evidence type="ECO:0000256" key="4">
    <source>
        <dbReference type="ARBA" id="ARBA00019077"/>
    </source>
</evidence>
<comment type="subcellular location">
    <subcellularLocation>
        <location evidence="8">Cell membrane</location>
    </subcellularLocation>
</comment>
<comment type="catalytic activity">
    <reaction evidence="7 8">
        <text>lipid IVA (E. coli) + CMP-3-deoxy-beta-D-manno-octulosonate = alpha-Kdo-(2-&gt;6)-lipid IVA (E. coli) + CMP + H(+)</text>
        <dbReference type="Rhea" id="RHEA:28066"/>
        <dbReference type="ChEBI" id="CHEBI:15378"/>
        <dbReference type="ChEBI" id="CHEBI:58603"/>
        <dbReference type="ChEBI" id="CHEBI:60364"/>
        <dbReference type="ChEBI" id="CHEBI:60377"/>
        <dbReference type="ChEBI" id="CHEBI:85987"/>
        <dbReference type="EC" id="2.4.99.12"/>
    </reaction>
</comment>
<dbReference type="Gene3D" id="3.40.50.11720">
    <property type="entry name" value="3-Deoxy-D-manno-octulosonic-acid transferase, N-terminal domain"/>
    <property type="match status" value="1"/>
</dbReference>
<keyword evidence="11" id="KW-1185">Reference proteome</keyword>